<gene>
    <name evidence="7" type="primary">hlyD</name>
    <name evidence="7" type="ORF">FLB_05350</name>
</gene>
<dbReference type="PANTHER" id="PTHR30386">
    <property type="entry name" value="MEMBRANE FUSION SUBUNIT OF EMRAB-TOLC MULTIDRUG EFFLUX PUMP"/>
    <property type="match status" value="1"/>
</dbReference>
<dbReference type="PRINTS" id="PR01490">
    <property type="entry name" value="RTXTOXIND"/>
</dbReference>
<comment type="subcellular location">
    <subcellularLocation>
        <location evidence="1">Membrane</location>
        <topology evidence="1">Single-pass membrane protein</topology>
    </subcellularLocation>
</comment>
<keyword evidence="8" id="KW-1185">Reference proteome</keyword>
<dbReference type="PANTHER" id="PTHR30386:SF26">
    <property type="entry name" value="TRANSPORT PROTEIN COMB"/>
    <property type="match status" value="1"/>
</dbReference>
<reference evidence="7 8" key="1">
    <citation type="submission" date="2016-06" db="EMBL/GenBank/DDBJ databases">
        <title>Draft genome sequence of Flavobacterium succinicans strain DD5b.</title>
        <authorList>
            <person name="Poehlein A."/>
            <person name="Daniel R."/>
            <person name="Simeonova D.D."/>
        </authorList>
    </citation>
    <scope>NUCLEOTIDE SEQUENCE [LARGE SCALE GENOMIC DNA]</scope>
    <source>
        <strain evidence="7 8">DD5b</strain>
    </source>
</reference>
<evidence type="ECO:0000256" key="1">
    <source>
        <dbReference type="ARBA" id="ARBA00004167"/>
    </source>
</evidence>
<dbReference type="OrthoDB" id="7057889at2"/>
<evidence type="ECO:0000256" key="4">
    <source>
        <dbReference type="ARBA" id="ARBA00023136"/>
    </source>
</evidence>
<evidence type="ECO:0000256" key="2">
    <source>
        <dbReference type="ARBA" id="ARBA00022692"/>
    </source>
</evidence>
<dbReference type="Proteomes" id="UP000093807">
    <property type="component" value="Unassembled WGS sequence"/>
</dbReference>
<evidence type="ECO:0000256" key="3">
    <source>
        <dbReference type="ARBA" id="ARBA00022989"/>
    </source>
</evidence>
<keyword evidence="5" id="KW-0175">Coiled coil</keyword>
<feature type="transmembrane region" description="Helical" evidence="6">
    <location>
        <begin position="21"/>
        <end position="43"/>
    </location>
</feature>
<dbReference type="GO" id="GO:0016020">
    <property type="term" value="C:membrane"/>
    <property type="evidence" value="ECO:0007669"/>
    <property type="project" value="UniProtKB-SubCell"/>
</dbReference>
<accession>A0A199XSG3</accession>
<dbReference type="AlphaFoldDB" id="A0A199XSG3"/>
<evidence type="ECO:0000313" key="7">
    <source>
        <dbReference type="EMBL" id="OAZ04688.1"/>
    </source>
</evidence>
<evidence type="ECO:0000256" key="5">
    <source>
        <dbReference type="SAM" id="Coils"/>
    </source>
</evidence>
<dbReference type="Gene3D" id="2.40.30.170">
    <property type="match status" value="1"/>
</dbReference>
<proteinExistence type="predicted"/>
<keyword evidence="4 6" id="KW-0472">Membrane</keyword>
<keyword evidence="3 6" id="KW-1133">Transmembrane helix</keyword>
<dbReference type="PATRIC" id="fig|29536.5.peg.560"/>
<comment type="caution">
    <text evidence="7">The sequence shown here is derived from an EMBL/GenBank/DDBJ whole genome shotgun (WGS) entry which is preliminary data.</text>
</comment>
<dbReference type="RefSeq" id="WP_064714414.1">
    <property type="nucleotide sequence ID" value="NZ_JMTM01000017.1"/>
</dbReference>
<protein>
    <submittedName>
        <fullName evidence="7">Hemolysin secretion protein D, chromosomal</fullName>
    </submittedName>
</protein>
<keyword evidence="2 6" id="KW-0812">Transmembrane</keyword>
<dbReference type="EMBL" id="JMTM01000017">
    <property type="protein sequence ID" value="OAZ04688.1"/>
    <property type="molecule type" value="Genomic_DNA"/>
</dbReference>
<feature type="coiled-coil region" evidence="5">
    <location>
        <begin position="94"/>
        <end position="121"/>
    </location>
</feature>
<dbReference type="InterPro" id="IPR050739">
    <property type="entry name" value="MFP"/>
</dbReference>
<sequence>MNNKIKHSEDFTDTINQFPKFNSVLFYALFAIIGITIFLLSIIKSPEIIIGEAKVTAEKPPIEIIAQNSGRIIIKKFSYHKFLKKDDFLAVIENSANDNEISELKSVLKKYQNNIFDLKIENIKFAMDYKLGEIEESYLNLLNVLYTLDKAKSVNEYDKKKNVLNQQSSKYFEMLNQRESIKKIKHQDILLLKNKVKEDSVLFSKGLIVKAEYEQSNHNYLREKENLKNYEARDIENKSSINDNQQNISLLNFQETANISDLEMKLINTFQQLTHVINLWESKYVLKVPQDGIVDMMQFVSSYQTIKQGEPVFSVLPNDNKVLAHLIVPPIGAGKIKIGQSVIIKLATYPYQEFGKLIGKVKSISLIPTQNYYLIMVDLPQGLISDTNQTLSFSKNMIGSAEIITSKRSLLYKLFDKIITAFDKKPTENKEKENQKK</sequence>
<evidence type="ECO:0000256" key="6">
    <source>
        <dbReference type="SAM" id="Phobius"/>
    </source>
</evidence>
<evidence type="ECO:0000313" key="8">
    <source>
        <dbReference type="Proteomes" id="UP000093807"/>
    </source>
</evidence>
<organism evidence="7 8">
    <name type="scientific">Flavobacterium succinicans</name>
    <dbReference type="NCBI Taxonomy" id="29536"/>
    <lineage>
        <taxon>Bacteria</taxon>
        <taxon>Pseudomonadati</taxon>
        <taxon>Bacteroidota</taxon>
        <taxon>Flavobacteriia</taxon>
        <taxon>Flavobacteriales</taxon>
        <taxon>Flavobacteriaceae</taxon>
        <taxon>Flavobacterium</taxon>
    </lineage>
</organism>
<name>A0A199XSG3_9FLAO</name>